<protein>
    <recommendedName>
        <fullName evidence="1">non-specific serine/threonine protein kinase</fullName>
        <ecNumber evidence="1">2.7.11.1</ecNumber>
    </recommendedName>
</protein>
<dbReference type="GO" id="GO:0004674">
    <property type="term" value="F:protein serine/threonine kinase activity"/>
    <property type="evidence" value="ECO:0007669"/>
    <property type="project" value="UniProtKB-EC"/>
</dbReference>
<feature type="compositionally biased region" description="Low complexity" evidence="4">
    <location>
        <begin position="146"/>
        <end position="157"/>
    </location>
</feature>
<evidence type="ECO:0000256" key="1">
    <source>
        <dbReference type="ARBA" id="ARBA00012513"/>
    </source>
</evidence>
<name>A0AAN9U9M4_9PEZI</name>
<evidence type="ECO:0000259" key="5">
    <source>
        <dbReference type="Pfam" id="PF17667"/>
    </source>
</evidence>
<dbReference type="Proteomes" id="UP001320420">
    <property type="component" value="Unassembled WGS sequence"/>
</dbReference>
<dbReference type="InterPro" id="IPR011009">
    <property type="entry name" value="Kinase-like_dom_sf"/>
</dbReference>
<feature type="compositionally biased region" description="Polar residues" evidence="4">
    <location>
        <begin position="513"/>
        <end position="532"/>
    </location>
</feature>
<dbReference type="Gene3D" id="1.10.510.10">
    <property type="entry name" value="Transferase(Phosphotransferase) domain 1"/>
    <property type="match status" value="1"/>
</dbReference>
<feature type="domain" description="Fungal-type protein kinase" evidence="5">
    <location>
        <begin position="279"/>
        <end position="678"/>
    </location>
</feature>
<proteinExistence type="predicted"/>
<gene>
    <name evidence="6" type="ORF">SLS62_010330</name>
</gene>
<dbReference type="Pfam" id="PF17667">
    <property type="entry name" value="Pkinase_fungal"/>
    <property type="match status" value="1"/>
</dbReference>
<feature type="region of interest" description="Disordered" evidence="4">
    <location>
        <begin position="134"/>
        <end position="157"/>
    </location>
</feature>
<dbReference type="InterPro" id="IPR008266">
    <property type="entry name" value="Tyr_kinase_AS"/>
</dbReference>
<dbReference type="InterPro" id="IPR040976">
    <property type="entry name" value="Pkinase_fungal"/>
</dbReference>
<comment type="caution">
    <text evidence="6">The sequence shown here is derived from an EMBL/GenBank/DDBJ whole genome shotgun (WGS) entry which is preliminary data.</text>
</comment>
<evidence type="ECO:0000256" key="4">
    <source>
        <dbReference type="SAM" id="MobiDB-lite"/>
    </source>
</evidence>
<evidence type="ECO:0000256" key="3">
    <source>
        <dbReference type="ARBA" id="ARBA00048679"/>
    </source>
</evidence>
<dbReference type="PANTHER" id="PTHR38248">
    <property type="entry name" value="FUNK1 6"/>
    <property type="match status" value="1"/>
</dbReference>
<evidence type="ECO:0000256" key="2">
    <source>
        <dbReference type="ARBA" id="ARBA00047899"/>
    </source>
</evidence>
<dbReference type="PROSITE" id="PS00109">
    <property type="entry name" value="PROTEIN_KINASE_TYR"/>
    <property type="match status" value="1"/>
</dbReference>
<dbReference type="AlphaFoldDB" id="A0AAN9U9M4"/>
<dbReference type="EMBL" id="JAKJXP020000125">
    <property type="protein sequence ID" value="KAK7744030.1"/>
    <property type="molecule type" value="Genomic_DNA"/>
</dbReference>
<keyword evidence="7" id="KW-1185">Reference proteome</keyword>
<dbReference type="PANTHER" id="PTHR38248:SF2">
    <property type="entry name" value="FUNK1 11"/>
    <property type="match status" value="1"/>
</dbReference>
<evidence type="ECO:0000313" key="7">
    <source>
        <dbReference type="Proteomes" id="UP001320420"/>
    </source>
</evidence>
<comment type="catalytic activity">
    <reaction evidence="2">
        <text>L-threonyl-[protein] + ATP = O-phospho-L-threonyl-[protein] + ADP + H(+)</text>
        <dbReference type="Rhea" id="RHEA:46608"/>
        <dbReference type="Rhea" id="RHEA-COMP:11060"/>
        <dbReference type="Rhea" id="RHEA-COMP:11605"/>
        <dbReference type="ChEBI" id="CHEBI:15378"/>
        <dbReference type="ChEBI" id="CHEBI:30013"/>
        <dbReference type="ChEBI" id="CHEBI:30616"/>
        <dbReference type="ChEBI" id="CHEBI:61977"/>
        <dbReference type="ChEBI" id="CHEBI:456216"/>
        <dbReference type="EC" id="2.7.11.1"/>
    </reaction>
</comment>
<reference evidence="6 7" key="1">
    <citation type="submission" date="2024-02" db="EMBL/GenBank/DDBJ databases">
        <title>De novo assembly and annotation of 12 fungi associated with fruit tree decline syndrome in Ontario, Canada.</title>
        <authorList>
            <person name="Sulman M."/>
            <person name="Ellouze W."/>
            <person name="Ilyukhin E."/>
        </authorList>
    </citation>
    <scope>NUCLEOTIDE SEQUENCE [LARGE SCALE GENOMIC DNA]</scope>
    <source>
        <strain evidence="6 7">M11/M66-122</strain>
    </source>
</reference>
<evidence type="ECO:0000313" key="6">
    <source>
        <dbReference type="EMBL" id="KAK7744030.1"/>
    </source>
</evidence>
<feature type="region of interest" description="Disordered" evidence="4">
    <location>
        <begin position="497"/>
        <end position="555"/>
    </location>
</feature>
<comment type="catalytic activity">
    <reaction evidence="3">
        <text>L-seryl-[protein] + ATP = O-phospho-L-seryl-[protein] + ADP + H(+)</text>
        <dbReference type="Rhea" id="RHEA:17989"/>
        <dbReference type="Rhea" id="RHEA-COMP:9863"/>
        <dbReference type="Rhea" id="RHEA-COMP:11604"/>
        <dbReference type="ChEBI" id="CHEBI:15378"/>
        <dbReference type="ChEBI" id="CHEBI:29999"/>
        <dbReference type="ChEBI" id="CHEBI:30616"/>
        <dbReference type="ChEBI" id="CHEBI:83421"/>
        <dbReference type="ChEBI" id="CHEBI:456216"/>
        <dbReference type="EC" id="2.7.11.1"/>
    </reaction>
</comment>
<accession>A0AAN9U9M4</accession>
<sequence>MTDQPPLSGIIQAHPIGKGLDAFRASFQSICEDRGIPYAIDALSQLDKEEIQNVALGLLVALQSLPIISDLRQRTSHGVALRTRLLKLISAVTSDDFDLDRIKPLLKAALADDLNDTLIWDHVYKALIESTPPPRPIASSLQQTPSSRNMGSIMSSSEYRKSTDSVLKDDLGTMYVDVPHFHETILGGIQGLGEAAQAIFGQCCEEPDPLFHEGWTGWPPIAEENAVATWLADLTQQVAQRALAHRPTPQRRLVAEPNKPLVGSTAKRKLDVGLVTCPEAITHWSQILIPGELKRNSNQDSPKLAWGDIGRYVREVLSNQGTRRFVLAFTLCGPLMRVWEFDRLGPIASSRFNVNQDGLRLVSTILGFIWANEEELGFDPTIVTLGDQQYMEIRRNGTSERLVIDEVMRRAACIGGRATTCWKAHPEGNPSTTLVIKDSWQYPERDEEGDLFREVTGNGVQHVARYYHHETIHLEDGRVDDVQGGIRKGLDIRKASNYRQQHSDLPEGLDPLSISQNNSITGQKRSSSQTGSALPLAKRSRSVSPIKPVSGPAPSNRVHRRIILRDYGKSIYEASSPAALLAALGACIQGHESLYRAHFLHRDISINNLIITKDEKSPLYPAFLIDLDLAVRIGREKSSGARGKTGTRAFMAIGILLDEQHSFMHDLESFFWVLFWICIHYDGPGKDIGNTGFENWNYEHDERLAHFKKGIISDEVDFLKIAKENFTPYYQSLVLWVNRLRRVVFPNGERWKKEDDVLYSRMREILYEAQDL</sequence>
<dbReference type="SUPFAM" id="SSF56112">
    <property type="entry name" value="Protein kinase-like (PK-like)"/>
    <property type="match status" value="1"/>
</dbReference>
<organism evidence="6 7">
    <name type="scientific">Diatrype stigma</name>
    <dbReference type="NCBI Taxonomy" id="117547"/>
    <lineage>
        <taxon>Eukaryota</taxon>
        <taxon>Fungi</taxon>
        <taxon>Dikarya</taxon>
        <taxon>Ascomycota</taxon>
        <taxon>Pezizomycotina</taxon>
        <taxon>Sordariomycetes</taxon>
        <taxon>Xylariomycetidae</taxon>
        <taxon>Xylariales</taxon>
        <taxon>Diatrypaceae</taxon>
        <taxon>Diatrype</taxon>
    </lineage>
</organism>
<dbReference type="EC" id="2.7.11.1" evidence="1"/>